<keyword evidence="3" id="KW-1185">Reference proteome</keyword>
<dbReference type="Proteomes" id="UP000324632">
    <property type="component" value="Chromosome 13"/>
</dbReference>
<organism evidence="2 3">
    <name type="scientific">Triplophysa tibetana</name>
    <dbReference type="NCBI Taxonomy" id="1572043"/>
    <lineage>
        <taxon>Eukaryota</taxon>
        <taxon>Metazoa</taxon>
        <taxon>Chordata</taxon>
        <taxon>Craniata</taxon>
        <taxon>Vertebrata</taxon>
        <taxon>Euteleostomi</taxon>
        <taxon>Actinopterygii</taxon>
        <taxon>Neopterygii</taxon>
        <taxon>Teleostei</taxon>
        <taxon>Ostariophysi</taxon>
        <taxon>Cypriniformes</taxon>
        <taxon>Nemacheilidae</taxon>
        <taxon>Triplophysa</taxon>
    </lineage>
</organism>
<accession>A0A5A9NU81</accession>
<sequence length="305" mass="33201">MFHVKRNRAKDHRGTDKVKSLFRRSLSMNDLLQAEACLDEDLAEKILQHSNVISKIHSTSWSSIHHYCSVHGQKKNLNQGLNVKSRRDHSASSSGEFDVSFENVAWSSDSSPYPDPLYRHHRSSDNPSPAQPGHDESKPGSSSGSGVRRSSSGRSTGDRSFHKLDKACIGLYKTQSVQSTESDLKSALESQGKSSSVSGCLNCFATPMRSPKPGHDLSGLPRASCVISTSEGNSRRASVHSTASGRSVASLSNKNAAEPQLNQCDKGGLKETTDLKAEDRKTEKKSDSEFTIESVFTNTIFSEAS</sequence>
<dbReference type="AlphaFoldDB" id="A0A5A9NU81"/>
<feature type="compositionally biased region" description="Polar residues" evidence="1">
    <location>
        <begin position="230"/>
        <end position="263"/>
    </location>
</feature>
<name>A0A5A9NU81_9TELE</name>
<feature type="region of interest" description="Disordered" evidence="1">
    <location>
        <begin position="112"/>
        <end position="159"/>
    </location>
</feature>
<gene>
    <name evidence="2" type="ORF">E1301_Tti009250</name>
</gene>
<evidence type="ECO:0000313" key="3">
    <source>
        <dbReference type="Proteomes" id="UP000324632"/>
    </source>
</evidence>
<evidence type="ECO:0000256" key="1">
    <source>
        <dbReference type="SAM" id="MobiDB-lite"/>
    </source>
</evidence>
<proteinExistence type="predicted"/>
<feature type="compositionally biased region" description="Basic and acidic residues" evidence="1">
    <location>
        <begin position="267"/>
        <end position="288"/>
    </location>
</feature>
<dbReference type="EMBL" id="SOYY01000013">
    <property type="protein sequence ID" value="KAA0713330.1"/>
    <property type="molecule type" value="Genomic_DNA"/>
</dbReference>
<comment type="caution">
    <text evidence="2">The sequence shown here is derived from an EMBL/GenBank/DDBJ whole genome shotgun (WGS) entry which is preliminary data.</text>
</comment>
<evidence type="ECO:0000313" key="2">
    <source>
        <dbReference type="EMBL" id="KAA0713330.1"/>
    </source>
</evidence>
<feature type="compositionally biased region" description="Low complexity" evidence="1">
    <location>
        <begin position="140"/>
        <end position="155"/>
    </location>
</feature>
<reference evidence="2 3" key="1">
    <citation type="journal article" date="2019" name="Mol. Ecol. Resour.">
        <title>Chromosome-level genome assembly of Triplophysa tibetana, a fish adapted to the harsh high-altitude environment of the Tibetan Plateau.</title>
        <authorList>
            <person name="Yang X."/>
            <person name="Liu H."/>
            <person name="Ma Z."/>
            <person name="Zou Y."/>
            <person name="Zou M."/>
            <person name="Mao Y."/>
            <person name="Li X."/>
            <person name="Wang H."/>
            <person name="Chen T."/>
            <person name="Wang W."/>
            <person name="Yang R."/>
        </authorList>
    </citation>
    <scope>NUCLEOTIDE SEQUENCE [LARGE SCALE GENOMIC DNA]</scope>
    <source>
        <strain evidence="2">TTIB1903HZAU</strain>
        <tissue evidence="2">Muscle</tissue>
    </source>
</reference>
<feature type="region of interest" description="Disordered" evidence="1">
    <location>
        <begin position="230"/>
        <end position="288"/>
    </location>
</feature>
<protein>
    <submittedName>
        <fullName evidence="2">Uncharacterized protein</fullName>
    </submittedName>
</protein>